<evidence type="ECO:0000313" key="3">
    <source>
        <dbReference type="Proteomes" id="UP000435648"/>
    </source>
</evidence>
<dbReference type="EMBL" id="CP046908">
    <property type="protein sequence ID" value="QGZ36723.1"/>
    <property type="molecule type" value="Genomic_DNA"/>
</dbReference>
<evidence type="ECO:0000256" key="1">
    <source>
        <dbReference type="SAM" id="Coils"/>
    </source>
</evidence>
<sequence length="721" mass="79646">MAKHLLSRFPAMTPAMALRVLDQALSHDSKDLIRRTALTVDTAGNAMISVLTEHTRPNSPPDEAFEGRLYAAYNAQMENRTAGRSLPADLLGLPLVDDVEEQDLLVGVAGVLAQAIVDANKPSFSSAAETAQETNAEPIRDTHYVISKRDSLPEIASDLARIEWRSTGIRLGGSDGQRTIACVGVDPQSGATQDLAALHPEFYEDGVEIYLPYRCDFGRLLLRPGPALPVDLRIPAARLIGLLLSLRDEGAGEHLLALDWDADEGTISSVDVLLAREPDRDVIPVTTTQQNGGPPKLIDIRRIELTADEETTGRLIRLMEQHAEDIGYRLELQPLPGYAESGDELADVQRQIEELEVRRAYLLGEEEADWRLLRFPAQGIGAMVDFLRRFPLHIADEHRIKYAFHATGQDVAGVHYLLYQLRDIGVEPPYPEAYWQLQAKTGTIAHRLDPLFAQFAASRQASSLVFTPRDMTVVPGFRSTISNVDSYLRNGFGGLLGLKDAFADPDAPDGANADAADKIRRPIYVLGETLTGDVRLEILDGDAFQPIGRVVPFINDNLELSHRIDMEEFISSGAAKYWRKERLDALDQISATAFDQFEERMRAIETDLGRQTTQIYETLSDEVDAVRNRMGSLLAFVEELSERAALIEKIAADAIVDAGKVEAEVDELPARFAELNITRRQVGEAVVDQSARSRAFTDLTTNRIAQLRSDIAALRKALADD</sequence>
<organism evidence="2 3">
    <name type="scientific">Stappia indica</name>
    <dbReference type="NCBI Taxonomy" id="538381"/>
    <lineage>
        <taxon>Bacteria</taxon>
        <taxon>Pseudomonadati</taxon>
        <taxon>Pseudomonadota</taxon>
        <taxon>Alphaproteobacteria</taxon>
        <taxon>Hyphomicrobiales</taxon>
        <taxon>Stappiaceae</taxon>
        <taxon>Stappia</taxon>
    </lineage>
</organism>
<dbReference type="RefSeq" id="WP_158195546.1">
    <property type="nucleotide sequence ID" value="NZ_CP046908.1"/>
</dbReference>
<dbReference type="KEGG" id="siw:GH266_20810"/>
<dbReference type="AlphaFoldDB" id="A0A857CCD5"/>
<name>A0A857CCD5_9HYPH</name>
<keyword evidence="1" id="KW-0175">Coiled coil</keyword>
<dbReference type="Proteomes" id="UP000435648">
    <property type="component" value="Chromosome"/>
</dbReference>
<reference evidence="2 3" key="1">
    <citation type="submission" date="2019-12" db="EMBL/GenBank/DDBJ databases">
        <title>The genome of Stappia indica PHM037.</title>
        <authorList>
            <person name="Kacar D."/>
            <person name="Galan B."/>
            <person name="Canedo L."/>
            <person name="Rodriguez P."/>
            <person name="de la Calle F."/>
            <person name="Garcia J.L."/>
        </authorList>
    </citation>
    <scope>NUCLEOTIDE SEQUENCE [LARGE SCALE GENOMIC DNA]</scope>
    <source>
        <strain evidence="2 3">PHM037</strain>
    </source>
</reference>
<feature type="coiled-coil region" evidence="1">
    <location>
        <begin position="338"/>
        <end position="365"/>
    </location>
</feature>
<proteinExistence type="predicted"/>
<evidence type="ECO:0000313" key="2">
    <source>
        <dbReference type="EMBL" id="QGZ36723.1"/>
    </source>
</evidence>
<accession>A0A857CCD5</accession>
<dbReference type="OrthoDB" id="8476937at2"/>
<gene>
    <name evidence="2" type="ORF">GH266_20810</name>
</gene>
<protein>
    <submittedName>
        <fullName evidence="2">Uncharacterized protein</fullName>
    </submittedName>
</protein>